<feature type="domain" description="Methylene-tetrahydrofolate reductase C-terminal-like" evidence="1">
    <location>
        <begin position="112"/>
        <end position="205"/>
    </location>
</feature>
<dbReference type="InterPro" id="IPR022026">
    <property type="entry name" value="DUF5981"/>
</dbReference>
<gene>
    <name evidence="2" type="ORF">N47_A09730</name>
</gene>
<dbReference type="Pfam" id="PF12225">
    <property type="entry name" value="DUF5981"/>
    <property type="match status" value="1"/>
</dbReference>
<dbReference type="PANTHER" id="PTHR38755">
    <property type="entry name" value="5,10-METHYLENETETRAHYDROFOLATE REDUCTASE"/>
    <property type="match status" value="1"/>
</dbReference>
<reference evidence="2" key="1">
    <citation type="journal article" date="2011" name="Environ. Microbiol.">
        <title>Genomic insights into the metabolic potential of the polycyclic aromatic hydrocarbon degrading sulfate-reducing Deltaproteobacterium N47.</title>
        <authorList>
            <person name="Bergmann F."/>
            <person name="Selesi D."/>
            <person name="Weinmaier T."/>
            <person name="Tischler P."/>
            <person name="Rattei T."/>
            <person name="Meckenstock R.U."/>
        </authorList>
    </citation>
    <scope>NUCLEOTIDE SEQUENCE</scope>
</reference>
<accession>E1Y8Q0</accession>
<name>E1Y8Q0_9BACT</name>
<dbReference type="EMBL" id="FR695864">
    <property type="protein sequence ID" value="CBX26944.1"/>
    <property type="molecule type" value="Genomic_DNA"/>
</dbReference>
<evidence type="ECO:0000313" key="2">
    <source>
        <dbReference type="EMBL" id="CBX26944.1"/>
    </source>
</evidence>
<dbReference type="PANTHER" id="PTHR38755:SF1">
    <property type="entry name" value="METHYLENE-TETRAHYDROFOLATE REDUCTASE C-TERMINAL DOMAIN-CONTAINING PROTEIN"/>
    <property type="match status" value="1"/>
</dbReference>
<dbReference type="AlphaFoldDB" id="E1Y8Q0"/>
<protein>
    <recommendedName>
        <fullName evidence="1">Methylene-tetrahydrofolate reductase C-terminal-like domain-containing protein</fullName>
    </recommendedName>
</protein>
<proteinExistence type="predicted"/>
<organism evidence="2">
    <name type="scientific">uncultured Desulfobacterium sp</name>
    <dbReference type="NCBI Taxonomy" id="201089"/>
    <lineage>
        <taxon>Bacteria</taxon>
        <taxon>Pseudomonadati</taxon>
        <taxon>Thermodesulfobacteriota</taxon>
        <taxon>Desulfobacteria</taxon>
        <taxon>Desulfobacterales</taxon>
        <taxon>Desulfobacteriaceae</taxon>
        <taxon>Desulfobacterium</taxon>
        <taxon>environmental samples</taxon>
    </lineage>
</organism>
<evidence type="ECO:0000259" key="1">
    <source>
        <dbReference type="Pfam" id="PF12225"/>
    </source>
</evidence>
<sequence>MIVGKQKPIAEIREIISPYKKVLVLGCGTCVKTCFAGGEDEVATLSSALRLSFKKEGKDIYIEELTVERQCEDEFIREAAIAVSNNSAVLSLACGAGVQAIARRFGDVPVLPGVNTTFIGVLEKQGLFTEECLGCGDCKLAVFGGICPVTRCAKKLQNGPCGGSRNGICEVNPDTQCAWQQIITRLGNLGQLDNLKKYNPPKDWRSSHAGGPRKLVREDHFI</sequence>